<proteinExistence type="predicted"/>
<evidence type="ECO:0000256" key="7">
    <source>
        <dbReference type="SAM" id="Phobius"/>
    </source>
</evidence>
<evidence type="ECO:0000256" key="5">
    <source>
        <dbReference type="SAM" id="Coils"/>
    </source>
</evidence>
<evidence type="ECO:0000256" key="2">
    <source>
        <dbReference type="ARBA" id="ARBA00022692"/>
    </source>
</evidence>
<keyword evidence="2 7" id="KW-0812">Transmembrane</keyword>
<evidence type="ECO:0000259" key="8">
    <source>
        <dbReference type="PROSITE" id="PS51775"/>
    </source>
</evidence>
<evidence type="ECO:0000256" key="4">
    <source>
        <dbReference type="ARBA" id="ARBA00023136"/>
    </source>
</evidence>
<dbReference type="EMBL" id="BPVZ01000110">
    <property type="protein sequence ID" value="GKV35390.1"/>
    <property type="molecule type" value="Genomic_DNA"/>
</dbReference>
<accession>A0AAV5LDP8</accession>
<feature type="coiled-coil region" evidence="5">
    <location>
        <begin position="726"/>
        <end position="831"/>
    </location>
</feature>
<dbReference type="PANTHER" id="PTHR31448">
    <property type="entry name" value="MYOSIN-BINDING PROTEIN 2"/>
    <property type="match status" value="1"/>
</dbReference>
<dbReference type="GO" id="GO:0016020">
    <property type="term" value="C:membrane"/>
    <property type="evidence" value="ECO:0007669"/>
    <property type="project" value="UniProtKB-SubCell"/>
</dbReference>
<feature type="region of interest" description="Disordered" evidence="6">
    <location>
        <begin position="274"/>
        <end position="317"/>
    </location>
</feature>
<feature type="domain" description="GTD-binding" evidence="8">
    <location>
        <begin position="724"/>
        <end position="822"/>
    </location>
</feature>
<gene>
    <name evidence="9" type="ORF">SLEP1_g43662</name>
</gene>
<evidence type="ECO:0000313" key="9">
    <source>
        <dbReference type="EMBL" id="GKV35390.1"/>
    </source>
</evidence>
<keyword evidence="4 7" id="KW-0472">Membrane</keyword>
<feature type="coiled-coil region" evidence="5">
    <location>
        <begin position="900"/>
        <end position="934"/>
    </location>
</feature>
<keyword evidence="10" id="KW-1185">Reference proteome</keyword>
<organism evidence="9 10">
    <name type="scientific">Rubroshorea leprosula</name>
    <dbReference type="NCBI Taxonomy" id="152421"/>
    <lineage>
        <taxon>Eukaryota</taxon>
        <taxon>Viridiplantae</taxon>
        <taxon>Streptophyta</taxon>
        <taxon>Embryophyta</taxon>
        <taxon>Tracheophyta</taxon>
        <taxon>Spermatophyta</taxon>
        <taxon>Magnoliopsida</taxon>
        <taxon>eudicotyledons</taxon>
        <taxon>Gunneridae</taxon>
        <taxon>Pentapetalae</taxon>
        <taxon>rosids</taxon>
        <taxon>malvids</taxon>
        <taxon>Malvales</taxon>
        <taxon>Dipterocarpaceae</taxon>
        <taxon>Rubroshorea</taxon>
    </lineage>
</organism>
<feature type="region of interest" description="Disordered" evidence="6">
    <location>
        <begin position="839"/>
        <end position="864"/>
    </location>
</feature>
<feature type="transmembrane region" description="Helical" evidence="7">
    <location>
        <begin position="20"/>
        <end position="44"/>
    </location>
</feature>
<dbReference type="PROSITE" id="PS51775">
    <property type="entry name" value="GTD_BINDING"/>
    <property type="match status" value="1"/>
</dbReference>
<evidence type="ECO:0000313" key="10">
    <source>
        <dbReference type="Proteomes" id="UP001054252"/>
    </source>
</evidence>
<name>A0AAV5LDP8_9ROSI</name>
<dbReference type="Pfam" id="PF04576">
    <property type="entry name" value="Zein-binding"/>
    <property type="match status" value="1"/>
</dbReference>
<dbReference type="GO" id="GO:0080115">
    <property type="term" value="F:myosin XI tail binding"/>
    <property type="evidence" value="ECO:0007669"/>
    <property type="project" value="UniProtKB-ARBA"/>
</dbReference>
<reference evidence="9 10" key="1">
    <citation type="journal article" date="2021" name="Commun. Biol.">
        <title>The genome of Shorea leprosula (Dipterocarpaceae) highlights the ecological relevance of drought in aseasonal tropical rainforests.</title>
        <authorList>
            <person name="Ng K.K.S."/>
            <person name="Kobayashi M.J."/>
            <person name="Fawcett J.A."/>
            <person name="Hatakeyama M."/>
            <person name="Paape T."/>
            <person name="Ng C.H."/>
            <person name="Ang C.C."/>
            <person name="Tnah L.H."/>
            <person name="Lee C.T."/>
            <person name="Nishiyama T."/>
            <person name="Sese J."/>
            <person name="O'Brien M.J."/>
            <person name="Copetti D."/>
            <person name="Mohd Noor M.I."/>
            <person name="Ong R.C."/>
            <person name="Putra M."/>
            <person name="Sireger I.Z."/>
            <person name="Indrioko S."/>
            <person name="Kosugi Y."/>
            <person name="Izuno A."/>
            <person name="Isagi Y."/>
            <person name="Lee S.L."/>
            <person name="Shimizu K.K."/>
        </authorList>
    </citation>
    <scope>NUCLEOTIDE SEQUENCE [LARGE SCALE GENOMIC DNA]</scope>
    <source>
        <strain evidence="9">214</strain>
    </source>
</reference>
<feature type="compositionally biased region" description="Basic and acidic residues" evidence="6">
    <location>
        <begin position="301"/>
        <end position="317"/>
    </location>
</feature>
<evidence type="ECO:0000256" key="1">
    <source>
        <dbReference type="ARBA" id="ARBA00004167"/>
    </source>
</evidence>
<keyword evidence="5" id="KW-0175">Coiled coil</keyword>
<dbReference type="InterPro" id="IPR039306">
    <property type="entry name" value="MYOB"/>
</dbReference>
<dbReference type="Proteomes" id="UP001054252">
    <property type="component" value="Unassembled WGS sequence"/>
</dbReference>
<dbReference type="AlphaFoldDB" id="A0AAV5LDP8"/>
<sequence>MAANKFATMLQRNTNRITLVLIYAMLEWVLIFLLLLNSLFWYLIIKFADYFGLKRPCIWCSRLDHLLDPKKEKNWDRDLFCDAHATQISRLGFCSNHRKLAESEDMCEDCSSSSAECSKNFAYFPWMKQIGLVRDGDGDLKCSCCGEISERKSYSPYLLIKPSWGLLDYTQKENLIDEAGTDIIEEGEGAHSEPRRSDFMGDDVKAEQGSEENRGIQMVYNEERDDQRRELEVDEEFSGFISSFDCTHKPSWVLLDNTQKESVTEEAGTDIIEKKEGEVDDSEPRRSDFMGDDVEAEQGTEENRGVKIVSDEERDDQRRELEVDEEFTFYISSFDCEAKSVGFDEGFGMEKVEESMQGDDLHVSMDGPSSHQEVSNDAPSGYVLKHLEFYIDQDDCHLIPIELMDSVTAKNQGDYKFREEDQGISGNGDVILDFEFSPAKPVELVVENRDDSRVEFALLSAPQGKEEASFPVVVELVEWDEKESFSVHEGKDDLVRSDSKAEFELLSATLGKPEASLAVVESTELDETESFSVDERKHDLVEEEHEEVAITQATLTLPTDADDVQQSAALEREMDSDVKHVSDEQNDEIEAEISIGTDIPDHEPIDDVPIEEVLSSQSIEEDPSTSSAQFHVDDNHGFKNDEEEIIKFEMITVERSNQTENNHSLLSSEFNEIEEDKVPDTPTSIDNFHHLHKKLLLLEKKESGTEESWDGSIISDVDGSDGVLTNEKLRSALRDERNALHALYAELEEERSASAVAANQTMAMINRLQEEKAAMQMEALHYQRMMEEQAAYDQEALQLLNELMFKREKEKAELEKELEIYRKKVQDYEAKEKIMMLRRRRDDSTRSAATSASCSNAEDSDGLSVDLNQEQKEEDSFDDPQESSNQNTPEDAVLYLEESLADFEEERVSILEQLKVLEEKLITLNDEEEQEFEDMKQVQHLHKENGNGYPENSDFTCEVNGVANGLLNGNGNGKHHQEMKFIGPKAKSLLPLFEAETEDGPWNGHQNGFDPVSLQYLSAADFELENKKFAIEKEVDHVYNRLQALEADREFLKHCVSSLRKGDKGLYLLQEILQHLRDLRSVESQARTMGDATI</sequence>
<comment type="caution">
    <text evidence="9">The sequence shown here is derived from an EMBL/GenBank/DDBJ whole genome shotgun (WGS) entry which is preliminary data.</text>
</comment>
<keyword evidence="3 7" id="KW-1133">Transmembrane helix</keyword>
<protein>
    <recommendedName>
        <fullName evidence="8">GTD-binding domain-containing protein</fullName>
    </recommendedName>
</protein>
<evidence type="ECO:0000256" key="6">
    <source>
        <dbReference type="SAM" id="MobiDB-lite"/>
    </source>
</evidence>
<evidence type="ECO:0000256" key="3">
    <source>
        <dbReference type="ARBA" id="ARBA00022989"/>
    </source>
</evidence>
<dbReference type="InterPro" id="IPR007656">
    <property type="entry name" value="GTD-bd"/>
</dbReference>
<feature type="compositionally biased region" description="Basic and acidic residues" evidence="6">
    <location>
        <begin position="274"/>
        <end position="289"/>
    </location>
</feature>
<dbReference type="PANTHER" id="PTHR31448:SF3">
    <property type="entry name" value="MYOSIN-BINDING PROTEIN 2"/>
    <property type="match status" value="1"/>
</dbReference>
<comment type="subcellular location">
    <subcellularLocation>
        <location evidence="1">Membrane</location>
        <topology evidence="1">Single-pass membrane protein</topology>
    </subcellularLocation>
</comment>
<feature type="compositionally biased region" description="Acidic residues" evidence="6">
    <location>
        <begin position="290"/>
        <end position="300"/>
    </location>
</feature>